<accession>A0A0M3T391</accession>
<dbReference type="KEGG" id="banc:PU02_1261"/>
<dbReference type="AlphaFoldDB" id="A0A0M3T391"/>
<evidence type="ECO:0000313" key="2">
    <source>
        <dbReference type="Proteomes" id="UP000057213"/>
    </source>
</evidence>
<dbReference type="Proteomes" id="UP000057213">
    <property type="component" value="Chromosome"/>
</dbReference>
<proteinExistence type="predicted"/>
<dbReference type="STRING" id="1318743.PU02_1261"/>
<evidence type="ECO:0000313" key="1">
    <source>
        <dbReference type="EMBL" id="ALE04075.1"/>
    </source>
</evidence>
<keyword evidence="2" id="KW-1185">Reference proteome</keyword>
<organism evidence="1 2">
    <name type="scientific">Bartonella ancashensis</name>
    <dbReference type="NCBI Taxonomy" id="1318743"/>
    <lineage>
        <taxon>Bacteria</taxon>
        <taxon>Pseudomonadati</taxon>
        <taxon>Pseudomonadota</taxon>
        <taxon>Alphaproteobacteria</taxon>
        <taxon>Hyphomicrobiales</taxon>
        <taxon>Bartonellaceae</taxon>
        <taxon>Bartonella</taxon>
    </lineage>
</organism>
<sequence length="38" mass="4277">MLIVVGAAVFFARMEVQVCKKILMKNSFTDVVCRMLNA</sequence>
<dbReference type="EMBL" id="CP010401">
    <property type="protein sequence ID" value="ALE04075.1"/>
    <property type="molecule type" value="Genomic_DNA"/>
</dbReference>
<reference evidence="1 2" key="1">
    <citation type="journal article" date="2015" name="Genome Announc.">
        <title>Complete Genome Sequence of Bartonella ancashensis Strain 20.00, Isolated from the Blood of a Patient with Verruga Peruana.</title>
        <authorList>
            <person name="Hang J."/>
            <person name="Mullins K.E."/>
            <person name="Clifford R.J."/>
            <person name="Onmus-Leone F."/>
            <person name="Yang Y."/>
            <person name="Jiang J."/>
            <person name="Leguia M."/>
            <person name="Kasper M.R."/>
            <person name="Maguina C."/>
            <person name="Lesho E.P."/>
            <person name="Jarman R.G."/>
            <person name="Richards A.L."/>
            <person name="Blazes D."/>
        </authorList>
    </citation>
    <scope>NUCLEOTIDE SEQUENCE [LARGE SCALE GENOMIC DNA]</scope>
    <source>
        <strain evidence="1 2">20.00</strain>
    </source>
</reference>
<gene>
    <name evidence="1" type="ORF">PU02_1261</name>
</gene>
<dbReference type="PATRIC" id="fig|1318743.3.peg.1277"/>
<name>A0A0M3T391_9HYPH</name>
<protein>
    <submittedName>
        <fullName evidence="1">Uncharacterized protein</fullName>
    </submittedName>
</protein>